<proteinExistence type="predicted"/>
<dbReference type="AlphaFoldDB" id="A0A329CYU0"/>
<dbReference type="EMBL" id="QLTK01000001">
    <property type="protein sequence ID" value="RAS39257.1"/>
    <property type="molecule type" value="Genomic_DNA"/>
</dbReference>
<dbReference type="InterPro" id="IPR011006">
    <property type="entry name" value="CheY-like_superfamily"/>
</dbReference>
<dbReference type="SUPFAM" id="SSF52172">
    <property type="entry name" value="CheY-like"/>
    <property type="match status" value="1"/>
</dbReference>
<dbReference type="Gene3D" id="3.40.50.2300">
    <property type="match status" value="1"/>
</dbReference>
<dbReference type="InterPro" id="IPR050595">
    <property type="entry name" value="Bact_response_regulator"/>
</dbReference>
<accession>A0A329CYU0</accession>
<organism evidence="4 5">
    <name type="scientific">Paraburkholderia bryophila</name>
    <dbReference type="NCBI Taxonomy" id="420952"/>
    <lineage>
        <taxon>Bacteria</taxon>
        <taxon>Pseudomonadati</taxon>
        <taxon>Pseudomonadota</taxon>
        <taxon>Betaproteobacteria</taxon>
        <taxon>Burkholderiales</taxon>
        <taxon>Burkholderiaceae</taxon>
        <taxon>Paraburkholderia</taxon>
    </lineage>
</organism>
<reference evidence="4 5" key="1">
    <citation type="submission" date="2018-06" db="EMBL/GenBank/DDBJ databases">
        <title>Genomic Encyclopedia of Type Strains, Phase III (KMG-III): the genomes of soil and plant-associated and newly described type strains.</title>
        <authorList>
            <person name="Whitman W."/>
        </authorList>
    </citation>
    <scope>NUCLEOTIDE SEQUENCE [LARGE SCALE GENOMIC DNA]</scope>
    <source>
        <strain evidence="4 5">LMG 23644</strain>
    </source>
</reference>
<evidence type="ECO:0000256" key="2">
    <source>
        <dbReference type="PROSITE-ProRule" id="PRU00169"/>
    </source>
</evidence>
<dbReference type="GO" id="GO:0000160">
    <property type="term" value="P:phosphorelay signal transduction system"/>
    <property type="evidence" value="ECO:0007669"/>
    <property type="project" value="InterPro"/>
</dbReference>
<evidence type="ECO:0000259" key="3">
    <source>
        <dbReference type="PROSITE" id="PS50110"/>
    </source>
</evidence>
<dbReference type="SMART" id="SM00448">
    <property type="entry name" value="REC"/>
    <property type="match status" value="1"/>
</dbReference>
<feature type="modified residue" description="4-aspartylphosphate" evidence="2">
    <location>
        <position position="76"/>
    </location>
</feature>
<gene>
    <name evidence="4" type="ORF">BX591_101595</name>
</gene>
<keyword evidence="1 2" id="KW-0597">Phosphoprotein</keyword>
<evidence type="ECO:0000256" key="1">
    <source>
        <dbReference type="ARBA" id="ARBA00022553"/>
    </source>
</evidence>
<dbReference type="PROSITE" id="PS50110">
    <property type="entry name" value="RESPONSE_REGULATORY"/>
    <property type="match status" value="1"/>
</dbReference>
<dbReference type="RefSeq" id="WP_176343033.1">
    <property type="nucleotide sequence ID" value="NZ_CADFFP010000003.1"/>
</dbReference>
<dbReference type="Pfam" id="PF00072">
    <property type="entry name" value="Response_reg"/>
    <property type="match status" value="1"/>
</dbReference>
<sequence length="149" mass="16612">MDDRDQPMNSEPDTLTEPASHMPLRVLLIEDSPLIRRSLVEAIDASGLLRVCAYADSADQAIALLADEAFDAVIVDLQLKQGSGVPVLAYLQREGLIDTVFAAVLTNHALPAYRERCEQYGVRHFYDKSFEFDRVIDALHEYAYARGGQ</sequence>
<dbReference type="Proteomes" id="UP000248918">
    <property type="component" value="Unassembled WGS sequence"/>
</dbReference>
<evidence type="ECO:0000313" key="4">
    <source>
        <dbReference type="EMBL" id="RAS39257.1"/>
    </source>
</evidence>
<dbReference type="PANTHER" id="PTHR44591:SF3">
    <property type="entry name" value="RESPONSE REGULATORY DOMAIN-CONTAINING PROTEIN"/>
    <property type="match status" value="1"/>
</dbReference>
<name>A0A329CYU0_9BURK</name>
<protein>
    <submittedName>
        <fullName evidence="4">Response regulator receiver domain-containing protein</fullName>
    </submittedName>
</protein>
<evidence type="ECO:0000313" key="5">
    <source>
        <dbReference type="Proteomes" id="UP000248918"/>
    </source>
</evidence>
<feature type="domain" description="Response regulatory" evidence="3">
    <location>
        <begin position="25"/>
        <end position="143"/>
    </location>
</feature>
<comment type="caution">
    <text evidence="4">The sequence shown here is derived from an EMBL/GenBank/DDBJ whole genome shotgun (WGS) entry which is preliminary data.</text>
</comment>
<dbReference type="InterPro" id="IPR001789">
    <property type="entry name" value="Sig_transdc_resp-reg_receiver"/>
</dbReference>
<dbReference type="STRING" id="1169143.GCA_000383275_00408"/>
<dbReference type="PANTHER" id="PTHR44591">
    <property type="entry name" value="STRESS RESPONSE REGULATOR PROTEIN 1"/>
    <property type="match status" value="1"/>
</dbReference>